<gene>
    <name evidence="10" type="ORF">QP029_08210</name>
</gene>
<keyword evidence="5" id="KW-0288">FMN</keyword>
<proteinExistence type="inferred from homology"/>
<evidence type="ECO:0000256" key="6">
    <source>
        <dbReference type="ARBA" id="ARBA00023002"/>
    </source>
</evidence>
<comment type="similarity">
    <text evidence="2">Belongs to the nitronate monooxygenase family. NMO class I subfamily.</text>
</comment>
<keyword evidence="11" id="KW-1185">Reference proteome</keyword>
<evidence type="ECO:0000256" key="9">
    <source>
        <dbReference type="ARBA" id="ARBA00049401"/>
    </source>
</evidence>
<evidence type="ECO:0000256" key="5">
    <source>
        <dbReference type="ARBA" id="ARBA00022643"/>
    </source>
</evidence>
<keyword evidence="7 10" id="KW-0503">Monooxygenase</keyword>
<dbReference type="GO" id="GO:0004497">
    <property type="term" value="F:monooxygenase activity"/>
    <property type="evidence" value="ECO:0007669"/>
    <property type="project" value="UniProtKB-KW"/>
</dbReference>
<evidence type="ECO:0000256" key="3">
    <source>
        <dbReference type="ARBA" id="ARBA00022575"/>
    </source>
</evidence>
<dbReference type="Proteomes" id="UP001238805">
    <property type="component" value="Chromosome"/>
</dbReference>
<dbReference type="RefSeq" id="WP_284873859.1">
    <property type="nucleotide sequence ID" value="NZ_CP126970.1"/>
</dbReference>
<comment type="catalytic activity">
    <reaction evidence="9">
        <text>3 propionate 3-nitronate + 3 O2 + H2O = 3 3-oxopropanoate + 2 nitrate + nitrite + H2O2 + 3 H(+)</text>
        <dbReference type="Rhea" id="RHEA:57332"/>
        <dbReference type="ChEBI" id="CHEBI:15377"/>
        <dbReference type="ChEBI" id="CHEBI:15378"/>
        <dbReference type="ChEBI" id="CHEBI:15379"/>
        <dbReference type="ChEBI" id="CHEBI:16240"/>
        <dbReference type="ChEBI" id="CHEBI:16301"/>
        <dbReference type="ChEBI" id="CHEBI:17632"/>
        <dbReference type="ChEBI" id="CHEBI:33190"/>
        <dbReference type="ChEBI" id="CHEBI:136067"/>
    </reaction>
</comment>
<reference evidence="10 11" key="1">
    <citation type="submission" date="2023-05" db="EMBL/GenBank/DDBJ databases">
        <title>Corynebacterium suedekumii sp. nov. and Corynebacterium breve sp. nov. isolated from raw cow's milk.</title>
        <authorList>
            <person name="Baer M.K."/>
            <person name="Mehl L."/>
            <person name="Hellmuth R."/>
            <person name="Marke G."/>
            <person name="Lipski A."/>
        </authorList>
    </citation>
    <scope>NUCLEOTIDE SEQUENCE [LARGE SCALE GENOMIC DNA]</scope>
    <source>
        <strain evidence="10 11">LM112</strain>
    </source>
</reference>
<sequence length="322" mass="33365">MRIPPVIVAPMAGGPSTPELVNAAARAGSLGFLAPGPAPASTLRGWLSEVDGPYAVNLFTRQRPFASLDDVARVTAELAPGEPVPDVDLSYDFDAKFAAVLETEHPPLVVSATFGPFTREEIDALHERGIDAWITVTTPEDAVTAAALGADALVVQGPDAGGHRSTWSVEEEPDERLLPELVRAIGEVGVALPLVAAGGIRDAADVEATLALPGVVAVSCGSAFLLADEAGTSGFNRELLRAGGESVASRAFSGRVARGLATEFTRDHPDIPPTYPYLAPLLAPLRQGDPAGHAYCLVGTGVEKLRGGSAASILRTLAPHQH</sequence>
<evidence type="ECO:0000256" key="2">
    <source>
        <dbReference type="ARBA" id="ARBA00009881"/>
    </source>
</evidence>
<evidence type="ECO:0000256" key="4">
    <source>
        <dbReference type="ARBA" id="ARBA00022630"/>
    </source>
</evidence>
<protein>
    <recommendedName>
        <fullName evidence="8">Propionate 3-nitronate monooxygenase</fullName>
    </recommendedName>
</protein>
<dbReference type="CDD" id="cd04730">
    <property type="entry name" value="NPD_like"/>
    <property type="match status" value="1"/>
</dbReference>
<keyword evidence="6 10" id="KW-0560">Oxidoreductase</keyword>
<evidence type="ECO:0000256" key="1">
    <source>
        <dbReference type="ARBA" id="ARBA00001917"/>
    </source>
</evidence>
<dbReference type="Gene3D" id="3.20.20.70">
    <property type="entry name" value="Aldolase class I"/>
    <property type="match status" value="1"/>
</dbReference>
<dbReference type="Pfam" id="PF03060">
    <property type="entry name" value="NMO"/>
    <property type="match status" value="1"/>
</dbReference>
<evidence type="ECO:0000313" key="11">
    <source>
        <dbReference type="Proteomes" id="UP001238805"/>
    </source>
</evidence>
<dbReference type="InterPro" id="IPR004136">
    <property type="entry name" value="NMO"/>
</dbReference>
<comment type="cofactor">
    <cofactor evidence="1">
        <name>FMN</name>
        <dbReference type="ChEBI" id="CHEBI:58210"/>
    </cofactor>
</comment>
<dbReference type="EMBL" id="CP126970">
    <property type="protein sequence ID" value="WIM69264.1"/>
    <property type="molecule type" value="Genomic_DNA"/>
</dbReference>
<accession>A0ABY8VHY7</accession>
<dbReference type="InterPro" id="IPR013785">
    <property type="entry name" value="Aldolase_TIM"/>
</dbReference>
<dbReference type="PANTHER" id="PTHR42747">
    <property type="entry name" value="NITRONATE MONOOXYGENASE-RELATED"/>
    <property type="match status" value="1"/>
</dbReference>
<name>A0ABY8VHY7_9CORY</name>
<evidence type="ECO:0000256" key="8">
    <source>
        <dbReference type="ARBA" id="ARBA00031155"/>
    </source>
</evidence>
<keyword evidence="3" id="KW-0216">Detoxification</keyword>
<dbReference type="PANTHER" id="PTHR42747:SF3">
    <property type="entry name" value="NITRONATE MONOOXYGENASE-RELATED"/>
    <property type="match status" value="1"/>
</dbReference>
<evidence type="ECO:0000256" key="7">
    <source>
        <dbReference type="ARBA" id="ARBA00023033"/>
    </source>
</evidence>
<dbReference type="SUPFAM" id="SSF51412">
    <property type="entry name" value="Inosine monophosphate dehydrogenase (IMPDH)"/>
    <property type="match status" value="1"/>
</dbReference>
<organism evidence="10 11">
    <name type="scientific">Corynebacterium suedekumii</name>
    <dbReference type="NCBI Taxonomy" id="3049801"/>
    <lineage>
        <taxon>Bacteria</taxon>
        <taxon>Bacillati</taxon>
        <taxon>Actinomycetota</taxon>
        <taxon>Actinomycetes</taxon>
        <taxon>Mycobacteriales</taxon>
        <taxon>Corynebacteriaceae</taxon>
        <taxon>Corynebacterium</taxon>
    </lineage>
</organism>
<keyword evidence="4" id="KW-0285">Flavoprotein</keyword>
<evidence type="ECO:0000313" key="10">
    <source>
        <dbReference type="EMBL" id="WIM69264.1"/>
    </source>
</evidence>